<evidence type="ECO:0000313" key="2">
    <source>
        <dbReference type="Proteomes" id="UP000276194"/>
    </source>
</evidence>
<proteinExistence type="predicted"/>
<name>A0A3M5J4Y1_PSEA0</name>
<dbReference type="EMBL" id="RBTD01000304">
    <property type="protein sequence ID" value="RMT18082.1"/>
    <property type="molecule type" value="Genomic_DNA"/>
</dbReference>
<accession>A0A3M5J4Y1</accession>
<organism evidence="1 2">
    <name type="scientific">Pseudomonas amygdali pv. mori</name>
    <dbReference type="NCBI Taxonomy" id="34065"/>
    <lineage>
        <taxon>Bacteria</taxon>
        <taxon>Pseudomonadati</taxon>
        <taxon>Pseudomonadota</taxon>
        <taxon>Gammaproteobacteria</taxon>
        <taxon>Pseudomonadales</taxon>
        <taxon>Pseudomonadaceae</taxon>
        <taxon>Pseudomonas</taxon>
        <taxon>Pseudomonas amygdali</taxon>
    </lineage>
</organism>
<sequence>MKWRDIEDAMYFTGFISWIFRSYTVRIGHRFTKTSEILITTLAKGNNAVENINQLHQSILKAEQDEFLSPEV</sequence>
<dbReference type="Proteomes" id="UP000276194">
    <property type="component" value="Unassembled WGS sequence"/>
</dbReference>
<evidence type="ECO:0000313" key="1">
    <source>
        <dbReference type="EMBL" id="RMT18082.1"/>
    </source>
</evidence>
<protein>
    <submittedName>
        <fullName evidence="1">Uncharacterized protein</fullName>
    </submittedName>
</protein>
<gene>
    <name evidence="1" type="ORF">ALP52_200065</name>
</gene>
<reference evidence="1 2" key="1">
    <citation type="submission" date="2018-08" db="EMBL/GenBank/DDBJ databases">
        <title>Recombination of ecologically and evolutionarily significant loci maintains genetic cohesion in the Pseudomonas syringae species complex.</title>
        <authorList>
            <person name="Dillon M."/>
            <person name="Thakur S."/>
            <person name="Almeida R.N.D."/>
            <person name="Weir B.S."/>
            <person name="Guttman D.S."/>
        </authorList>
    </citation>
    <scope>NUCLEOTIDE SEQUENCE [LARGE SCALE GENOMIC DNA]</scope>
    <source>
        <strain evidence="1 2">ICMP 6941</strain>
    </source>
</reference>
<dbReference type="AlphaFoldDB" id="A0A3M5J4Y1"/>
<comment type="caution">
    <text evidence="1">The sequence shown here is derived from an EMBL/GenBank/DDBJ whole genome shotgun (WGS) entry which is preliminary data.</text>
</comment>